<keyword evidence="6" id="KW-0539">Nucleus</keyword>
<dbReference type="CDD" id="cd00167">
    <property type="entry name" value="SANT"/>
    <property type="match status" value="2"/>
</dbReference>
<evidence type="ECO:0000256" key="5">
    <source>
        <dbReference type="ARBA" id="ARBA00023163"/>
    </source>
</evidence>
<evidence type="ECO:0000256" key="1">
    <source>
        <dbReference type="ARBA" id="ARBA00004123"/>
    </source>
</evidence>
<keyword evidence="4" id="KW-0238">DNA-binding</keyword>
<dbReference type="PROSITE" id="PS50090">
    <property type="entry name" value="MYB_LIKE"/>
    <property type="match status" value="2"/>
</dbReference>
<dbReference type="GO" id="GO:0003677">
    <property type="term" value="F:DNA binding"/>
    <property type="evidence" value="ECO:0007669"/>
    <property type="project" value="UniProtKB-KW"/>
</dbReference>
<dbReference type="Pfam" id="PF00249">
    <property type="entry name" value="Myb_DNA-binding"/>
    <property type="match status" value="2"/>
</dbReference>
<feature type="domain" description="Myb-like" evidence="8">
    <location>
        <begin position="90"/>
        <end position="140"/>
    </location>
</feature>
<comment type="subcellular location">
    <subcellularLocation>
        <location evidence="1">Nucleus</location>
    </subcellularLocation>
</comment>
<evidence type="ECO:0000256" key="7">
    <source>
        <dbReference type="SAM" id="MobiDB-lite"/>
    </source>
</evidence>
<dbReference type="GO" id="GO:0005634">
    <property type="term" value="C:nucleus"/>
    <property type="evidence" value="ECO:0007669"/>
    <property type="project" value="UniProtKB-SubCell"/>
</dbReference>
<gene>
    <name evidence="10" type="primary">GAM1</name>
    <name evidence="10" type="ORF">KSP39_PZI018119</name>
</gene>
<evidence type="ECO:0000256" key="3">
    <source>
        <dbReference type="ARBA" id="ARBA00023015"/>
    </source>
</evidence>
<dbReference type="InterPro" id="IPR009057">
    <property type="entry name" value="Homeodomain-like_sf"/>
</dbReference>
<evidence type="ECO:0000313" key="11">
    <source>
        <dbReference type="Proteomes" id="UP001418222"/>
    </source>
</evidence>
<dbReference type="EMBL" id="JBBWWQ010000016">
    <property type="protein sequence ID" value="KAK8925637.1"/>
    <property type="molecule type" value="Genomic_DNA"/>
</dbReference>
<evidence type="ECO:0000259" key="8">
    <source>
        <dbReference type="PROSITE" id="PS50090"/>
    </source>
</evidence>
<feature type="domain" description="HTH myb-type" evidence="9">
    <location>
        <begin position="37"/>
        <end position="89"/>
    </location>
</feature>
<evidence type="ECO:0000256" key="6">
    <source>
        <dbReference type="ARBA" id="ARBA00023242"/>
    </source>
</evidence>
<dbReference type="SMART" id="SM00717">
    <property type="entry name" value="SANT"/>
    <property type="match status" value="2"/>
</dbReference>
<dbReference type="Proteomes" id="UP001418222">
    <property type="component" value="Unassembled WGS sequence"/>
</dbReference>
<dbReference type="PANTHER" id="PTHR47995">
    <property type="entry name" value="TRANSCRIPTION FACTOR MYB33-RELATED"/>
    <property type="match status" value="1"/>
</dbReference>
<keyword evidence="11" id="KW-1185">Reference proteome</keyword>
<feature type="domain" description="HTH myb-type" evidence="9">
    <location>
        <begin position="90"/>
        <end position="144"/>
    </location>
</feature>
<keyword evidence="5" id="KW-0804">Transcription</keyword>
<dbReference type="FunFam" id="1.10.10.60:FF:000001">
    <property type="entry name" value="MYB-related transcription factor"/>
    <property type="match status" value="1"/>
</dbReference>
<comment type="caution">
    <text evidence="10">The sequence shown here is derived from an EMBL/GenBank/DDBJ whole genome shotgun (WGS) entry which is preliminary data.</text>
</comment>
<organism evidence="10 11">
    <name type="scientific">Platanthera zijinensis</name>
    <dbReference type="NCBI Taxonomy" id="2320716"/>
    <lineage>
        <taxon>Eukaryota</taxon>
        <taxon>Viridiplantae</taxon>
        <taxon>Streptophyta</taxon>
        <taxon>Embryophyta</taxon>
        <taxon>Tracheophyta</taxon>
        <taxon>Spermatophyta</taxon>
        <taxon>Magnoliopsida</taxon>
        <taxon>Liliopsida</taxon>
        <taxon>Asparagales</taxon>
        <taxon>Orchidaceae</taxon>
        <taxon>Orchidoideae</taxon>
        <taxon>Orchideae</taxon>
        <taxon>Orchidinae</taxon>
        <taxon>Platanthera</taxon>
    </lineage>
</organism>
<keyword evidence="3" id="KW-0805">Transcription regulation</keyword>
<dbReference type="SUPFAM" id="SSF46689">
    <property type="entry name" value="Homeodomain-like"/>
    <property type="match status" value="1"/>
</dbReference>
<feature type="region of interest" description="Disordered" evidence="7">
    <location>
        <begin position="459"/>
        <end position="485"/>
    </location>
</feature>
<dbReference type="PANTHER" id="PTHR47995:SF18">
    <property type="entry name" value="TRANSCRIPTION FACTOR MYB65"/>
    <property type="match status" value="1"/>
</dbReference>
<name>A0AAP0FYG2_9ASPA</name>
<feature type="domain" description="Myb-like" evidence="8">
    <location>
        <begin position="37"/>
        <end position="89"/>
    </location>
</feature>
<accession>A0AAP0FYG2</accession>
<dbReference type="AlphaFoldDB" id="A0AAP0FYG2"/>
<dbReference type="Gene3D" id="1.10.10.60">
    <property type="entry name" value="Homeodomain-like"/>
    <property type="match status" value="2"/>
</dbReference>
<dbReference type="InterPro" id="IPR001005">
    <property type="entry name" value="SANT/Myb"/>
</dbReference>
<reference evidence="10 11" key="1">
    <citation type="journal article" date="2022" name="Nat. Plants">
        <title>Genomes of leafy and leafless Platanthera orchids illuminate the evolution of mycoheterotrophy.</title>
        <authorList>
            <person name="Li M.H."/>
            <person name="Liu K.W."/>
            <person name="Li Z."/>
            <person name="Lu H.C."/>
            <person name="Ye Q.L."/>
            <person name="Zhang D."/>
            <person name="Wang J.Y."/>
            <person name="Li Y.F."/>
            <person name="Zhong Z.M."/>
            <person name="Liu X."/>
            <person name="Yu X."/>
            <person name="Liu D.K."/>
            <person name="Tu X.D."/>
            <person name="Liu B."/>
            <person name="Hao Y."/>
            <person name="Liao X.Y."/>
            <person name="Jiang Y.T."/>
            <person name="Sun W.H."/>
            <person name="Chen J."/>
            <person name="Chen Y.Q."/>
            <person name="Ai Y."/>
            <person name="Zhai J.W."/>
            <person name="Wu S.S."/>
            <person name="Zhou Z."/>
            <person name="Hsiao Y.Y."/>
            <person name="Wu W.L."/>
            <person name="Chen Y.Y."/>
            <person name="Lin Y.F."/>
            <person name="Hsu J.L."/>
            <person name="Li C.Y."/>
            <person name="Wang Z.W."/>
            <person name="Zhao X."/>
            <person name="Zhong W.Y."/>
            <person name="Ma X.K."/>
            <person name="Ma L."/>
            <person name="Huang J."/>
            <person name="Chen G.Z."/>
            <person name="Huang M.Z."/>
            <person name="Huang L."/>
            <person name="Peng D.H."/>
            <person name="Luo Y.B."/>
            <person name="Zou S.Q."/>
            <person name="Chen S.P."/>
            <person name="Lan S."/>
            <person name="Tsai W.C."/>
            <person name="Van de Peer Y."/>
            <person name="Liu Z.J."/>
        </authorList>
    </citation>
    <scope>NUCLEOTIDE SEQUENCE [LARGE SCALE GENOMIC DNA]</scope>
    <source>
        <strain evidence="10">Lor287</strain>
    </source>
</reference>
<evidence type="ECO:0000259" key="9">
    <source>
        <dbReference type="PROSITE" id="PS51294"/>
    </source>
</evidence>
<evidence type="ECO:0000256" key="4">
    <source>
        <dbReference type="ARBA" id="ARBA00023125"/>
    </source>
</evidence>
<evidence type="ECO:0000256" key="2">
    <source>
        <dbReference type="ARBA" id="ARBA00022737"/>
    </source>
</evidence>
<dbReference type="InterPro" id="IPR017930">
    <property type="entry name" value="Myb_dom"/>
</dbReference>
<evidence type="ECO:0000313" key="10">
    <source>
        <dbReference type="EMBL" id="KAK8925637.1"/>
    </source>
</evidence>
<protein>
    <submittedName>
        <fullName evidence="10">Transcription factor GAMYB</fullName>
    </submittedName>
</protein>
<dbReference type="PROSITE" id="PS51294">
    <property type="entry name" value="HTH_MYB"/>
    <property type="match status" value="2"/>
</dbReference>
<keyword evidence="2" id="KW-0677">Repeat</keyword>
<sequence length="485" mass="53411">MSCSENYGDMLVLSKARHGSSFSDEGCCSGSPTPQGGAALKKGPWTSIEDELLIKYVEKYGEGNWNVVQKESGLLRCGKSCRLRWANHLRPHLKKGSISPEEENIIITMHYKMGNKWAQMAAQLPGRTDNEIKNYWNTRVKRFRRAGVPLYVPSASRRTSNENRLVHSAREFTDKHQQSCGGVLQGAGMQEFHFGSYETDPWSPQDSPIPSFPNRVLGSYTRSYSSPGANHAKRTRISENSFQDYLVPLPNLNPNPGLAYPFDPDPRNKNLLSFGSSIPGYPALSNRVRSSSRPLDETAKKELPSLQYPESDPGDAYIQSPKDGLLEDLVHGSQAVSTGNKRSLEEISVDAVGLTDNDVLTDNDPKSPFCLSAVSLFNECNPAITSHFDEFPPSYGAPLGSEVIMMNSQQVPAPFALVKDARDLTDLSRPDALLGSDWFPGNSKIIDGDVAATELLEERVPASSETPPPVSLKPFKCLSHGEDDY</sequence>
<proteinExistence type="predicted"/>